<name>A0A9P0P4V5_ACAOB</name>
<keyword evidence="2" id="KW-1185">Reference proteome</keyword>
<reference evidence="1" key="1">
    <citation type="submission" date="2022-03" db="EMBL/GenBank/DDBJ databases">
        <authorList>
            <person name="Sayadi A."/>
        </authorList>
    </citation>
    <scope>NUCLEOTIDE SEQUENCE</scope>
</reference>
<comment type="caution">
    <text evidence="1">The sequence shown here is derived from an EMBL/GenBank/DDBJ whole genome shotgun (WGS) entry which is preliminary data.</text>
</comment>
<dbReference type="EMBL" id="CAKOFQ010006740">
    <property type="protein sequence ID" value="CAH1966955.1"/>
    <property type="molecule type" value="Genomic_DNA"/>
</dbReference>
<sequence length="80" mass="9061">MESYQRINSSVTQQNCDLYIATGGKYVFPCLYAEQKSGASTGAVFVQKEQWKELKKYPSFLPSISIPAPHSFFQTYELAI</sequence>
<evidence type="ECO:0000313" key="1">
    <source>
        <dbReference type="EMBL" id="CAH1966955.1"/>
    </source>
</evidence>
<organism evidence="1 2">
    <name type="scientific">Acanthoscelides obtectus</name>
    <name type="common">Bean weevil</name>
    <name type="synonym">Bruchus obtectus</name>
    <dbReference type="NCBI Taxonomy" id="200917"/>
    <lineage>
        <taxon>Eukaryota</taxon>
        <taxon>Metazoa</taxon>
        <taxon>Ecdysozoa</taxon>
        <taxon>Arthropoda</taxon>
        <taxon>Hexapoda</taxon>
        <taxon>Insecta</taxon>
        <taxon>Pterygota</taxon>
        <taxon>Neoptera</taxon>
        <taxon>Endopterygota</taxon>
        <taxon>Coleoptera</taxon>
        <taxon>Polyphaga</taxon>
        <taxon>Cucujiformia</taxon>
        <taxon>Chrysomeloidea</taxon>
        <taxon>Chrysomelidae</taxon>
        <taxon>Bruchinae</taxon>
        <taxon>Bruchini</taxon>
        <taxon>Acanthoscelides</taxon>
    </lineage>
</organism>
<evidence type="ECO:0000313" key="2">
    <source>
        <dbReference type="Proteomes" id="UP001152888"/>
    </source>
</evidence>
<accession>A0A9P0P4V5</accession>
<dbReference type="AlphaFoldDB" id="A0A9P0P4V5"/>
<proteinExistence type="predicted"/>
<protein>
    <submittedName>
        <fullName evidence="1">Uncharacterized protein</fullName>
    </submittedName>
</protein>
<gene>
    <name evidence="1" type="ORF">ACAOBT_LOCUS7147</name>
</gene>
<dbReference type="Proteomes" id="UP001152888">
    <property type="component" value="Unassembled WGS sequence"/>
</dbReference>